<dbReference type="AlphaFoldDB" id="C0XGT5"/>
<dbReference type="RefSeq" id="WP_003558799.1">
    <property type="nucleotide sequence ID" value="NZ_AZDF01000009.1"/>
</dbReference>
<evidence type="ECO:0000256" key="1">
    <source>
        <dbReference type="SAM" id="MobiDB-lite"/>
    </source>
</evidence>
<protein>
    <submittedName>
        <fullName evidence="2">Uncharacterized protein</fullName>
    </submittedName>
</protein>
<dbReference type="PATRIC" id="fig|1423757.3.peg.2666"/>
<name>C0XGT5_LENH9</name>
<proteinExistence type="predicted"/>
<evidence type="ECO:0000313" key="3">
    <source>
        <dbReference type="Proteomes" id="UP000003752"/>
    </source>
</evidence>
<organism evidence="2 3">
    <name type="scientific">Lentilactobacillus hilgardii (strain ATCC 8290 / DSM 20176 / CCUG 30140 / JCM 1155 / KCTC 3500 / NBRC 15886 / NCIMB 8040 / NRRL B-1843 / 9)</name>
    <dbReference type="NCBI Taxonomy" id="1423757"/>
    <lineage>
        <taxon>Bacteria</taxon>
        <taxon>Bacillati</taxon>
        <taxon>Bacillota</taxon>
        <taxon>Bacilli</taxon>
        <taxon>Lactobacillales</taxon>
        <taxon>Lactobacillaceae</taxon>
        <taxon>Lentilactobacillus</taxon>
    </lineage>
</organism>
<dbReference type="HOGENOM" id="CLU_1903998_0_0_9"/>
<reference evidence="2 3" key="1">
    <citation type="submission" date="2009-01" db="EMBL/GenBank/DDBJ databases">
        <authorList>
            <person name="Qin X."/>
            <person name="Bachman B."/>
            <person name="Battles P."/>
            <person name="Bell A."/>
            <person name="Bess C."/>
            <person name="Bickham C."/>
            <person name="Chaboub L."/>
            <person name="Chen D."/>
            <person name="Coyle M."/>
            <person name="Deiros D.R."/>
            <person name="Dinh H."/>
            <person name="Forbes L."/>
            <person name="Fowler G."/>
            <person name="Francisco L."/>
            <person name="Fu Q."/>
            <person name="Gubbala S."/>
            <person name="Hale W."/>
            <person name="Han Y."/>
            <person name="Hemphill L."/>
            <person name="Highlander S.K."/>
            <person name="Hirani K."/>
            <person name="Hogues M."/>
            <person name="Jackson L."/>
            <person name="Jakkamsetti A."/>
            <person name="Javaid M."/>
            <person name="Jiang H."/>
            <person name="Korchina V."/>
            <person name="Kovar C."/>
            <person name="Lara F."/>
            <person name="Lee S."/>
            <person name="Mata R."/>
            <person name="Mathew T."/>
            <person name="Moen C."/>
            <person name="Morales K."/>
            <person name="Munidasa M."/>
            <person name="Nazareth L."/>
            <person name="Ngo R."/>
            <person name="Nguyen L."/>
            <person name="Okwuonu G."/>
            <person name="Ongeri F."/>
            <person name="Patil S."/>
            <person name="Petrosino J."/>
            <person name="Pham C."/>
            <person name="Pham P."/>
            <person name="Pu L.-L."/>
            <person name="Puazo M."/>
            <person name="Raj R."/>
            <person name="Reid J."/>
            <person name="Rouhana J."/>
            <person name="Saada N."/>
            <person name="Shang Y."/>
            <person name="Simmons D."/>
            <person name="Thornton R."/>
            <person name="Warren J."/>
            <person name="Weissenberger G."/>
            <person name="Zhang J."/>
            <person name="Zhang L."/>
            <person name="Zhou C."/>
            <person name="Zhu D."/>
            <person name="Muzny D."/>
            <person name="Worley K."/>
            <person name="Gibbs R."/>
        </authorList>
    </citation>
    <scope>NUCLEOTIDE SEQUENCE [LARGE SCALE GENOMIC DNA]</scope>
    <source>
        <strain evidence="3">ATCC 8290 / DSM 20176 / CCUG 30140 / JCM 1155 / KCTC 3500 / NBRC 15886 / NCIMB 8040 / NRRL B-1843 / 9</strain>
    </source>
</reference>
<feature type="region of interest" description="Disordered" evidence="1">
    <location>
        <begin position="1"/>
        <end position="23"/>
    </location>
</feature>
<keyword evidence="3" id="KW-1185">Reference proteome</keyword>
<gene>
    <name evidence="2" type="ORF">HMPREF0519_0446</name>
</gene>
<dbReference type="Proteomes" id="UP000003752">
    <property type="component" value="Unassembled WGS sequence"/>
</dbReference>
<evidence type="ECO:0000313" key="2">
    <source>
        <dbReference type="EMBL" id="EEI25406.1"/>
    </source>
</evidence>
<sequence>MAEEAKINSKSTPSKEDPIKEPKLNVNNSGKYIVGNFKIWDPKSKENITYVFKFPGYEKAVGFMDLIQSGNRAYWGALMRGNEALDLPQVIQNPTSHGETKKMGWAYWDDHKKLATVLDQCDTFLQEQLD</sequence>
<comment type="caution">
    <text evidence="2">The sequence shown here is derived from an EMBL/GenBank/DDBJ whole genome shotgun (WGS) entry which is preliminary data.</text>
</comment>
<dbReference type="EMBL" id="ACGP01000089">
    <property type="protein sequence ID" value="EEI25406.1"/>
    <property type="molecule type" value="Genomic_DNA"/>
</dbReference>
<accession>C0XGT5</accession>